<dbReference type="Gene3D" id="3.40.50.1820">
    <property type="entry name" value="alpha/beta hydrolase"/>
    <property type="match status" value="1"/>
</dbReference>
<dbReference type="Pfam" id="PF12697">
    <property type="entry name" value="Abhydrolase_6"/>
    <property type="match status" value="1"/>
</dbReference>
<dbReference type="EnsemblPlants" id="KRH27795">
    <property type="protein sequence ID" value="KRH27795"/>
    <property type="gene ID" value="GLYMA_11G014500"/>
</dbReference>
<dbReference type="MEROPS" id="S33.A21"/>
<comment type="similarity">
    <text evidence="1">Belongs to the peptidase S33 family.</text>
</comment>
<accession>I1LG50</accession>
<reference evidence="4 5" key="1">
    <citation type="journal article" date="2010" name="Nature">
        <title>Genome sequence of the palaeopolyploid soybean.</title>
        <authorList>
            <person name="Schmutz J."/>
            <person name="Cannon S.B."/>
            <person name="Schlueter J."/>
            <person name="Ma J."/>
            <person name="Mitros T."/>
            <person name="Nelson W."/>
            <person name="Hyten D.L."/>
            <person name="Song Q."/>
            <person name="Thelen J.J."/>
            <person name="Cheng J."/>
            <person name="Xu D."/>
            <person name="Hellsten U."/>
            <person name="May G.D."/>
            <person name="Yu Y."/>
            <person name="Sakurai T."/>
            <person name="Umezawa T."/>
            <person name="Bhattacharyya M.K."/>
            <person name="Sandhu D."/>
            <person name="Valliyodan B."/>
            <person name="Lindquist E."/>
            <person name="Peto M."/>
            <person name="Grant D."/>
            <person name="Shu S."/>
            <person name="Goodstein D."/>
            <person name="Barry K."/>
            <person name="Futrell-Griggs M."/>
            <person name="Abernathy B."/>
            <person name="Du J."/>
            <person name="Tian Z."/>
            <person name="Zhu L."/>
            <person name="Gill N."/>
            <person name="Joshi T."/>
            <person name="Libault M."/>
            <person name="Sethuraman A."/>
            <person name="Zhang X.-C."/>
            <person name="Shinozaki K."/>
            <person name="Nguyen H.T."/>
            <person name="Wing R.A."/>
            <person name="Cregan P."/>
            <person name="Specht J."/>
            <person name="Grimwood J."/>
            <person name="Rokhsar D."/>
            <person name="Stacey G."/>
            <person name="Shoemaker R.C."/>
            <person name="Jackson S.A."/>
        </authorList>
    </citation>
    <scope>NUCLEOTIDE SEQUENCE [LARGE SCALE GENOMIC DNA]</scope>
    <source>
        <strain evidence="5">cv. Williams 82</strain>
        <tissue evidence="4">Callus</tissue>
    </source>
</reference>
<dbReference type="OMA" id="VGVPPWR"/>
<name>I1LG50_SOYBN</name>
<evidence type="ECO:0000313" key="5">
    <source>
        <dbReference type="EnsemblPlants" id="KRH27795"/>
    </source>
</evidence>
<gene>
    <name evidence="5" type="primary">LOC100795842</name>
    <name evidence="4" type="ORF">GLYMA_11G014500</name>
</gene>
<dbReference type="Gramene" id="KRH27795">
    <property type="protein sequence ID" value="KRH27795"/>
    <property type="gene ID" value="GLYMA_11G014500"/>
</dbReference>
<dbReference type="Proteomes" id="UP000008827">
    <property type="component" value="Chromosome 11"/>
</dbReference>
<reference evidence="5" key="2">
    <citation type="submission" date="2018-02" db="UniProtKB">
        <authorList>
            <consortium name="EnsemblPlants"/>
        </authorList>
    </citation>
    <scope>IDENTIFICATION</scope>
    <source>
        <strain evidence="5">Williams 82</strain>
    </source>
</reference>
<evidence type="ECO:0000256" key="1">
    <source>
        <dbReference type="ARBA" id="ARBA00010088"/>
    </source>
</evidence>
<evidence type="ECO:0000313" key="4">
    <source>
        <dbReference type="EMBL" id="KRH27795.1"/>
    </source>
</evidence>
<dbReference type="SUPFAM" id="SSF53474">
    <property type="entry name" value="alpha/beta-Hydrolases"/>
    <property type="match status" value="1"/>
</dbReference>
<evidence type="ECO:0000256" key="2">
    <source>
        <dbReference type="ARBA" id="ARBA00022801"/>
    </source>
</evidence>
<dbReference type="eggNOG" id="KOG2382">
    <property type="taxonomic scope" value="Eukaryota"/>
</dbReference>
<dbReference type="AlphaFoldDB" id="I1LG50"/>
<dbReference type="EMBL" id="CM000844">
    <property type="protein sequence ID" value="KRH27795.1"/>
    <property type="molecule type" value="Genomic_DNA"/>
</dbReference>
<dbReference type="STRING" id="3847.I1LG50"/>
<dbReference type="PaxDb" id="3847-GLYMA11G01670.1"/>
<dbReference type="GO" id="GO:0016787">
    <property type="term" value="F:hydrolase activity"/>
    <property type="evidence" value="ECO:0007669"/>
    <property type="project" value="UniProtKB-KW"/>
</dbReference>
<dbReference type="PANTHER" id="PTHR43248">
    <property type="entry name" value="2-SUCCINYL-6-HYDROXY-2,4-CYCLOHEXADIENE-1-CARBOXYLATE SYNTHASE"/>
    <property type="match status" value="1"/>
</dbReference>
<sequence>MPLLSNSSPCCTAAAVVNSSDRKPGFVSPSWRNCKVTSPILRLSQNDKFNVSRLALSHSRRTISMALVGETVGVGQKGQVASSSGILAYDLIQGALVRWSSVMDRSLPEPPTAVFLHGILGCRKNWGTFARRLAQEFPTWQFLLVDLRCHGDSASIKKRDPHTVASAAMDVLKLVRELRITPRVLVGHSFGGKVVLSMVDQAAKPLARPVRAWVLDATPGKVRAGGDGEDHPAELISFLSTLPNEVPSKWDVLRALIQQGFSNDVAQWVVTNLRPSSSPGSQSSSFSWVFDLRGIAEMYQSYEETNLWKIVEDVPRGVHVNFLKAERSLHRWALEDLQRIHAAEELAVEEGGGVEMHVLEDAGHWVHTDNPDGLFRILSSSFQFQGGKI</sequence>
<dbReference type="OrthoDB" id="8119704at2759"/>
<proteinExistence type="inferred from homology"/>
<dbReference type="SMR" id="I1LG50"/>
<evidence type="ECO:0000259" key="3">
    <source>
        <dbReference type="Pfam" id="PF12697"/>
    </source>
</evidence>
<keyword evidence="6" id="KW-1185">Reference proteome</keyword>
<protein>
    <recommendedName>
        <fullName evidence="3">AB hydrolase-1 domain-containing protein</fullName>
    </recommendedName>
</protein>
<organism evidence="4">
    <name type="scientific">Glycine max</name>
    <name type="common">Soybean</name>
    <name type="synonym">Glycine hispida</name>
    <dbReference type="NCBI Taxonomy" id="3847"/>
    <lineage>
        <taxon>Eukaryota</taxon>
        <taxon>Viridiplantae</taxon>
        <taxon>Streptophyta</taxon>
        <taxon>Embryophyta</taxon>
        <taxon>Tracheophyta</taxon>
        <taxon>Spermatophyta</taxon>
        <taxon>Magnoliopsida</taxon>
        <taxon>eudicotyledons</taxon>
        <taxon>Gunneridae</taxon>
        <taxon>Pentapetalae</taxon>
        <taxon>rosids</taxon>
        <taxon>fabids</taxon>
        <taxon>Fabales</taxon>
        <taxon>Fabaceae</taxon>
        <taxon>Papilionoideae</taxon>
        <taxon>50 kb inversion clade</taxon>
        <taxon>NPAAA clade</taxon>
        <taxon>indigoferoid/millettioid clade</taxon>
        <taxon>Phaseoleae</taxon>
        <taxon>Glycine</taxon>
        <taxon>Glycine subgen. Soja</taxon>
    </lineage>
</organism>
<dbReference type="HOGENOM" id="CLU_046770_0_0_1"/>
<dbReference type="InterPro" id="IPR051601">
    <property type="entry name" value="Serine_prot/Carboxylest_S33"/>
</dbReference>
<dbReference type="PANTHER" id="PTHR43248:SF14">
    <property type="entry name" value="ALPHA_BETA-HYDROLASES SUPERFAMILY PROTEIN"/>
    <property type="match status" value="1"/>
</dbReference>
<feature type="domain" description="AB hydrolase-1" evidence="3">
    <location>
        <begin position="114"/>
        <end position="375"/>
    </location>
</feature>
<dbReference type="FunFam" id="3.40.50.1820:FF:000291">
    <property type="entry name" value="Alpha/beta-Hydrolases superfamily protein"/>
    <property type="match status" value="1"/>
</dbReference>
<dbReference type="GeneID" id="100795842"/>
<dbReference type="RefSeq" id="XP_003537965.1">
    <property type="nucleotide sequence ID" value="XM_003537917.5"/>
</dbReference>
<dbReference type="KEGG" id="gmx:100795842"/>
<evidence type="ECO:0000313" key="6">
    <source>
        <dbReference type="Proteomes" id="UP000008827"/>
    </source>
</evidence>
<dbReference type="InterPro" id="IPR000073">
    <property type="entry name" value="AB_hydrolase_1"/>
</dbReference>
<keyword evidence="2" id="KW-0378">Hydrolase</keyword>
<reference evidence="4" key="3">
    <citation type="submission" date="2018-07" db="EMBL/GenBank/DDBJ databases">
        <title>WGS assembly of Glycine max.</title>
        <authorList>
            <person name="Schmutz J."/>
            <person name="Cannon S."/>
            <person name="Schlueter J."/>
            <person name="Ma J."/>
            <person name="Mitros T."/>
            <person name="Nelson W."/>
            <person name="Hyten D."/>
            <person name="Song Q."/>
            <person name="Thelen J."/>
            <person name="Cheng J."/>
            <person name="Xu D."/>
            <person name="Hellsten U."/>
            <person name="May G."/>
            <person name="Yu Y."/>
            <person name="Sakurai T."/>
            <person name="Umezawa T."/>
            <person name="Bhattacharyya M."/>
            <person name="Sandhu D."/>
            <person name="Valliyodan B."/>
            <person name="Lindquist E."/>
            <person name="Peto M."/>
            <person name="Grant D."/>
            <person name="Shu S."/>
            <person name="Goodstein D."/>
            <person name="Barry K."/>
            <person name="Futrell-Griggs M."/>
            <person name="Abernathy B."/>
            <person name="Du J."/>
            <person name="Tian Z."/>
            <person name="Zhu L."/>
            <person name="Gill N."/>
            <person name="Joshi T."/>
            <person name="Libault M."/>
            <person name="Sethuraman A."/>
            <person name="Zhang X."/>
            <person name="Shinozaki K."/>
            <person name="Nguyen H."/>
            <person name="Wing R."/>
            <person name="Cregan P."/>
            <person name="Specht J."/>
            <person name="Grimwood J."/>
            <person name="Rokhsar D."/>
            <person name="Stacey G."/>
            <person name="Shoemaker R."/>
            <person name="Jackson S."/>
        </authorList>
    </citation>
    <scope>NUCLEOTIDE SEQUENCE</scope>
    <source>
        <tissue evidence="4">Callus</tissue>
    </source>
</reference>
<dbReference type="InterPro" id="IPR029058">
    <property type="entry name" value="AB_hydrolase_fold"/>
</dbReference>